<reference evidence="1 2" key="1">
    <citation type="journal article" date="2015" name="Genome Announc.">
        <title>Draft Genome of the Euendolithic (true boring) Cyanobacterium Mastigocoleus testarum strain BC008.</title>
        <authorList>
            <person name="Guida B.S."/>
            <person name="Garcia-Pichel F."/>
        </authorList>
    </citation>
    <scope>NUCLEOTIDE SEQUENCE [LARGE SCALE GENOMIC DNA]</scope>
    <source>
        <strain evidence="1 2">BC008</strain>
    </source>
</reference>
<organism evidence="1 2">
    <name type="scientific">Mastigocoleus testarum BC008</name>
    <dbReference type="NCBI Taxonomy" id="371196"/>
    <lineage>
        <taxon>Bacteria</taxon>
        <taxon>Bacillati</taxon>
        <taxon>Cyanobacteriota</taxon>
        <taxon>Cyanophyceae</taxon>
        <taxon>Nostocales</taxon>
        <taxon>Hapalosiphonaceae</taxon>
        <taxon>Mastigocoleus</taxon>
    </lineage>
</organism>
<dbReference type="AlphaFoldDB" id="A0A0V7ZFZ4"/>
<accession>A0A0V7ZFZ4</accession>
<evidence type="ECO:0000313" key="1">
    <source>
        <dbReference type="EMBL" id="KST63399.1"/>
    </source>
</evidence>
<evidence type="ECO:0000313" key="2">
    <source>
        <dbReference type="Proteomes" id="UP000053372"/>
    </source>
</evidence>
<name>A0A0V7ZFZ4_9CYAN</name>
<protein>
    <submittedName>
        <fullName evidence="1">Uncharacterized protein</fullName>
    </submittedName>
</protein>
<dbReference type="Proteomes" id="UP000053372">
    <property type="component" value="Unassembled WGS sequence"/>
</dbReference>
<sequence length="71" mass="8208">MTLFDLIKNDSVSGIDGRFYYQSALTSDDFYNNLGDKDEWLVEVIEHTRNGEILAEIFIEEETRTRGPAFT</sequence>
<keyword evidence="2" id="KW-1185">Reference proteome</keyword>
<proteinExistence type="predicted"/>
<comment type="caution">
    <text evidence="1">The sequence shown here is derived from an EMBL/GenBank/DDBJ whole genome shotgun (WGS) entry which is preliminary data.</text>
</comment>
<dbReference type="RefSeq" id="WP_027841799.1">
    <property type="nucleotide sequence ID" value="NZ_LMTZ01000139.1"/>
</dbReference>
<dbReference type="EMBL" id="LMTZ01000139">
    <property type="protein sequence ID" value="KST63399.1"/>
    <property type="molecule type" value="Genomic_DNA"/>
</dbReference>
<gene>
    <name evidence="1" type="ORF">BC008_13105</name>
</gene>